<name>A0A480FKM8_PIG</name>
<keyword evidence="1" id="KW-0808">Transferase</keyword>
<reference evidence="1" key="1">
    <citation type="journal article" date="2019" name="PeerJ">
        <title>Genes of the pig, Sus scrofa, reconstructed with EvidentialGene.</title>
        <authorList>
            <person name="Gilbert D.G."/>
        </authorList>
    </citation>
    <scope>NUCLEOTIDE SEQUENCE</scope>
</reference>
<accession>A0A480FKM8</accession>
<keyword evidence="1" id="KW-0418">Kinase</keyword>
<protein>
    <submittedName>
        <fullName evidence="1">MOB kinase activator 3C isoform X2-like</fullName>
    </submittedName>
</protein>
<dbReference type="GO" id="GO:0016301">
    <property type="term" value="F:kinase activity"/>
    <property type="evidence" value="ECO:0007669"/>
    <property type="project" value="UniProtKB-KW"/>
</dbReference>
<evidence type="ECO:0000313" key="1">
    <source>
        <dbReference type="EMBL" id="HDA00590.1"/>
    </source>
</evidence>
<organism evidence="1">
    <name type="scientific">Sus scrofa</name>
    <name type="common">Pig</name>
    <dbReference type="NCBI Taxonomy" id="9823"/>
    <lineage>
        <taxon>Eukaryota</taxon>
        <taxon>Metazoa</taxon>
        <taxon>Chordata</taxon>
        <taxon>Craniata</taxon>
        <taxon>Vertebrata</taxon>
        <taxon>Euteleostomi</taxon>
        <taxon>Mammalia</taxon>
        <taxon>Eutheria</taxon>
        <taxon>Laurasiatheria</taxon>
        <taxon>Artiodactyla</taxon>
        <taxon>Suina</taxon>
        <taxon>Suidae</taxon>
        <taxon>Sus</taxon>
    </lineage>
</organism>
<dbReference type="AlphaFoldDB" id="A0A480FKM8"/>
<proteinExistence type="predicted"/>
<sequence length="219" mass="23687">MRLMRLKKSTTCTAIQSSMFSPGGSLTTLRRSRPDLSDACAFLYSSKRCVPGSKRFRGLNVLSLANTCFKHSAMAGRGRGPGLQEQVLRMPCRGQGHGERGGQDLTRGLDFPTHHFPLTSGLLAKLGRSAWPPDPLHPLRPGSCPIFQPPSLPRPSIRCPSHLALFPLHFHCVSETSGPRLQAGAPRTCCGPFREVAEASCRPARRQGPGGGDLWGPRG</sequence>
<dbReference type="EMBL" id="DQIR01080140">
    <property type="protein sequence ID" value="HDA35616.1"/>
    <property type="molecule type" value="Transcribed_RNA"/>
</dbReference>
<dbReference type="EMBL" id="DQIR01045114">
    <property type="protein sequence ID" value="HDA00590.1"/>
    <property type="molecule type" value="Transcribed_RNA"/>
</dbReference>